<name>A0A9P7R259_9PEZI</name>
<accession>A0A9P7R259</accession>
<feature type="region of interest" description="Disordered" evidence="1">
    <location>
        <begin position="101"/>
        <end position="132"/>
    </location>
</feature>
<keyword evidence="4" id="KW-1185">Reference proteome</keyword>
<evidence type="ECO:0000256" key="1">
    <source>
        <dbReference type="SAM" id="MobiDB-lite"/>
    </source>
</evidence>
<protein>
    <submittedName>
        <fullName evidence="3">HET-domain-containing protein</fullName>
    </submittedName>
</protein>
<evidence type="ECO:0000313" key="3">
    <source>
        <dbReference type="EMBL" id="KAG7048141.1"/>
    </source>
</evidence>
<dbReference type="EMBL" id="JAESDN010000006">
    <property type="protein sequence ID" value="KAG7048141.1"/>
    <property type="molecule type" value="Genomic_DNA"/>
</dbReference>
<dbReference type="InterPro" id="IPR052895">
    <property type="entry name" value="HetReg/Transcr_Mod"/>
</dbReference>
<feature type="domain" description="Heterokaryon incompatibility" evidence="2">
    <location>
        <begin position="180"/>
        <end position="324"/>
    </location>
</feature>
<gene>
    <name evidence="3" type="ORF">JMJ77_013788</name>
</gene>
<proteinExistence type="predicted"/>
<dbReference type="AlphaFoldDB" id="A0A9P7R259"/>
<organism evidence="3 4">
    <name type="scientific">Colletotrichum scovillei</name>
    <dbReference type="NCBI Taxonomy" id="1209932"/>
    <lineage>
        <taxon>Eukaryota</taxon>
        <taxon>Fungi</taxon>
        <taxon>Dikarya</taxon>
        <taxon>Ascomycota</taxon>
        <taxon>Pezizomycotina</taxon>
        <taxon>Sordariomycetes</taxon>
        <taxon>Hypocreomycetidae</taxon>
        <taxon>Glomerellales</taxon>
        <taxon>Glomerellaceae</taxon>
        <taxon>Colletotrichum</taxon>
        <taxon>Colletotrichum acutatum species complex</taxon>
    </lineage>
</organism>
<sequence length="929" mass="105846">MAASICQPPFISFLFSTITSISSTSLREIAATAINMSRWHADWCTSPIIQVGDDQIPRCEKCQTSAHARLKTANQPNLVLEALNDEEEYGSLNLSWPPTVTFTSGESATRPPADKSKDDQGAQPAPCHSSDSAVVGHGTVTALSSDEFRLAVLHAVGDKGKSYPIHVDLESYKDTHFPDYDAVSYTWGDENGNSERCHPIYTDDHWDIIFQTKNCCDMLRYLRSSRGMKLIWIDAICIDQNNTDERSSQVAKMGQIYSRCSQVWAWMGDDLVSNDLQGLPERRWLHELGTTSGCSVTFSQSRPIQNIRVLLQRRYFRRVWIIQELVLAPRVLIPIGNVIFTADHTTARKLTKSENDSTNKSKISWKKTEAPWLEHIAQGRIDGLSLWDMVALTSKSHASDFRDKLYGILGLLSFGSNNNLLQPNYAISARQMVIGFVAHCIINEGKPQLLLAAQGYSAQKDPSWLLAWETQQSWEQSFVELPDMAYNDELKRDNTNPKHTKGMSKHSDAHKASKHDYFRSRGIVFISKSRNAETPLETRLDELRRRPRYTIRDFCLIRPWDRDFTVDTDTGAISLWLTRLASISSTPTEALKEVFDDLPLYRIHFGQGQSFLAGSQHPLDRLLEYDDEIFALDPQLGLNSSKLKHLVYMVLRKRGDRRHRLVTGILYLCLCPTRSQLFVNNRYLTEIQGNFYVAREKLYVQAKLDKSVYEVDERSRWALNENIYVFPLVFPGNKDTTVGHILPILTGHEGFGRLQENKDCAARRQRVIGDYLEFEFEIDFAFRPGVTKQGECMAENAWRAFHSSMAWEWRKAGEQNRLLWRRLPQLQYGSNETHEDLGLPGGMMRIHLRCRLEAVAKVITDKAQSLGITALWETRMLGDTPEAFEKNIRSEMTEEDFLVPNPSSGRSGNSLRPDEFAGLDGYTYRVCIV</sequence>
<evidence type="ECO:0000259" key="2">
    <source>
        <dbReference type="Pfam" id="PF06985"/>
    </source>
</evidence>
<dbReference type="InterPro" id="IPR010730">
    <property type="entry name" value="HET"/>
</dbReference>
<dbReference type="Pfam" id="PF06985">
    <property type="entry name" value="HET"/>
    <property type="match status" value="1"/>
</dbReference>
<comment type="caution">
    <text evidence="3">The sequence shown here is derived from an EMBL/GenBank/DDBJ whole genome shotgun (WGS) entry which is preliminary data.</text>
</comment>
<evidence type="ECO:0000313" key="4">
    <source>
        <dbReference type="Proteomes" id="UP000699042"/>
    </source>
</evidence>
<dbReference type="PANTHER" id="PTHR24148">
    <property type="entry name" value="ANKYRIN REPEAT DOMAIN-CONTAINING PROTEIN 39 HOMOLOG-RELATED"/>
    <property type="match status" value="1"/>
</dbReference>
<dbReference type="Proteomes" id="UP000699042">
    <property type="component" value="Unassembled WGS sequence"/>
</dbReference>
<dbReference type="PANTHER" id="PTHR24148:SF81">
    <property type="entry name" value="HETEROKARYON INCOMPATIBILITY DOMAIN-CONTAINING PROTEIN"/>
    <property type="match status" value="1"/>
</dbReference>
<reference evidence="3" key="1">
    <citation type="submission" date="2021-05" db="EMBL/GenBank/DDBJ databases">
        <title>Comparative genomics of three Colletotrichum scovillei strains and genetic complementation revealed genes involved fungal growth and virulence on chili pepper.</title>
        <authorList>
            <person name="Hsieh D.-K."/>
            <person name="Chuang S.-C."/>
            <person name="Chen C.-Y."/>
            <person name="Chao Y.-T."/>
            <person name="Lu M.-Y.J."/>
            <person name="Lee M.-H."/>
            <person name="Shih M.-C."/>
        </authorList>
    </citation>
    <scope>NUCLEOTIDE SEQUENCE</scope>
    <source>
        <strain evidence="3">Coll-153</strain>
    </source>
</reference>